<evidence type="ECO:0000259" key="2">
    <source>
        <dbReference type="Pfam" id="PF03372"/>
    </source>
</evidence>
<dbReference type="InterPro" id="IPR005135">
    <property type="entry name" value="Endo/exonuclease/phosphatase"/>
</dbReference>
<feature type="signal peptide" evidence="1">
    <location>
        <begin position="1"/>
        <end position="26"/>
    </location>
</feature>
<accession>A0A2M8HEW4</accession>
<keyword evidence="1" id="KW-0732">Signal</keyword>
<protein>
    <submittedName>
        <fullName evidence="3">Succinyl-CoA synthetase subunit alpha</fullName>
    </submittedName>
</protein>
<dbReference type="OrthoDB" id="292013at2"/>
<feature type="domain" description="Endonuclease/exonuclease/phosphatase" evidence="2">
    <location>
        <begin position="87"/>
        <end position="453"/>
    </location>
</feature>
<dbReference type="GO" id="GO:0003824">
    <property type="term" value="F:catalytic activity"/>
    <property type="evidence" value="ECO:0007669"/>
    <property type="project" value="InterPro"/>
</dbReference>
<reference evidence="3 4" key="1">
    <citation type="submission" date="2017-11" db="EMBL/GenBank/DDBJ databases">
        <title>Draft genome sequence of environmental isolate Aeromonas lusitania sp. nov. MDC 2473.</title>
        <authorList>
            <person name="Colston S.M."/>
            <person name="Navarro A."/>
            <person name="Martinez-Murcia A.J."/>
            <person name="Graf J."/>
        </authorList>
    </citation>
    <scope>NUCLEOTIDE SEQUENCE [LARGE SCALE GENOMIC DNA]</scope>
    <source>
        <strain evidence="3 4">MDC 2473</strain>
    </source>
</reference>
<organism evidence="3 4">
    <name type="scientific">Aeromonas lusitana</name>
    <dbReference type="NCBI Taxonomy" id="931529"/>
    <lineage>
        <taxon>Bacteria</taxon>
        <taxon>Pseudomonadati</taxon>
        <taxon>Pseudomonadota</taxon>
        <taxon>Gammaproteobacteria</taxon>
        <taxon>Aeromonadales</taxon>
        <taxon>Aeromonadaceae</taxon>
        <taxon>Aeromonas</taxon>
    </lineage>
</organism>
<sequence length="464" mass="50560">MMLRNITMKNINKTLLAAAISLGMLAGCNSQNDSETPDTMVRFATFNLSFDRTAAGMLSAELALDRAAQDALLARYQAGDGSLSQAEITRAKDVQQIRNIAEIIQRTRPDVFLLNEFDNDGKGESSADLQAFSSNYLAHPQHAEVQAISYPVMQNFATNTGLMSGQDLNLDGKVSSGPDDAWGFGNYHGQYAFAVMSKYPIDTKQIRTFQHFKWKDMPGETNPVIDDCNNPKAPIPAGRQCGQPWYDAAAWDQYPLSSKNHADVPVRVKTTKGEQVIHFLISHPTPPIFGNAARHNVKHNRAEVAFWQDYVEAASYMVDDAGKAGGLAEGARFVIAGDLNADPQLGDGDLSAIQDLHNHVLVNQAVTNGTLIPVSQGGPECLASQSKLCTRNNNRTTPERITSSSGLQLDHLIPSANLNAVASGVFWPASFEPGYHLVYDAKLGIAKGVSSDHRLVWVDFELDN</sequence>
<keyword evidence="4" id="KW-1185">Reference proteome</keyword>
<dbReference type="AlphaFoldDB" id="A0A2M8HEW4"/>
<comment type="caution">
    <text evidence="3">The sequence shown here is derived from an EMBL/GenBank/DDBJ whole genome shotgun (WGS) entry which is preliminary data.</text>
</comment>
<evidence type="ECO:0000313" key="4">
    <source>
        <dbReference type="Proteomes" id="UP000232060"/>
    </source>
</evidence>
<dbReference type="EMBL" id="PGCP01000002">
    <property type="protein sequence ID" value="PJC95107.1"/>
    <property type="molecule type" value="Genomic_DNA"/>
</dbReference>
<dbReference type="Pfam" id="PF03372">
    <property type="entry name" value="Exo_endo_phos"/>
    <property type="match status" value="1"/>
</dbReference>
<name>A0A2M8HEW4_9GAMM</name>
<feature type="chain" id="PRO_5014611268" evidence="1">
    <location>
        <begin position="27"/>
        <end position="464"/>
    </location>
</feature>
<dbReference type="Proteomes" id="UP000232060">
    <property type="component" value="Unassembled WGS sequence"/>
</dbReference>
<evidence type="ECO:0000256" key="1">
    <source>
        <dbReference type="SAM" id="SignalP"/>
    </source>
</evidence>
<gene>
    <name evidence="3" type="ORF">CUC44_01460</name>
</gene>
<dbReference type="SUPFAM" id="SSF56219">
    <property type="entry name" value="DNase I-like"/>
    <property type="match status" value="1"/>
</dbReference>
<evidence type="ECO:0000313" key="3">
    <source>
        <dbReference type="EMBL" id="PJC95107.1"/>
    </source>
</evidence>
<dbReference type="PROSITE" id="PS51257">
    <property type="entry name" value="PROKAR_LIPOPROTEIN"/>
    <property type="match status" value="1"/>
</dbReference>
<proteinExistence type="predicted"/>
<dbReference type="InterPro" id="IPR036691">
    <property type="entry name" value="Endo/exonu/phosph_ase_sf"/>
</dbReference>
<dbReference type="Gene3D" id="3.60.10.10">
    <property type="entry name" value="Endonuclease/exonuclease/phosphatase"/>
    <property type="match status" value="1"/>
</dbReference>